<organism evidence="4 5">
    <name type="scientific">Glossina brevipalpis</name>
    <dbReference type="NCBI Taxonomy" id="37001"/>
    <lineage>
        <taxon>Eukaryota</taxon>
        <taxon>Metazoa</taxon>
        <taxon>Ecdysozoa</taxon>
        <taxon>Arthropoda</taxon>
        <taxon>Hexapoda</taxon>
        <taxon>Insecta</taxon>
        <taxon>Pterygota</taxon>
        <taxon>Neoptera</taxon>
        <taxon>Endopterygota</taxon>
        <taxon>Diptera</taxon>
        <taxon>Brachycera</taxon>
        <taxon>Muscomorpha</taxon>
        <taxon>Hippoboscoidea</taxon>
        <taxon>Glossinidae</taxon>
        <taxon>Glossina</taxon>
    </lineage>
</organism>
<reference evidence="5" key="1">
    <citation type="submission" date="2014-03" db="EMBL/GenBank/DDBJ databases">
        <authorList>
            <person name="Aksoy S."/>
            <person name="Warren W."/>
            <person name="Wilson R.K."/>
        </authorList>
    </citation>
    <scope>NUCLEOTIDE SEQUENCE [LARGE SCALE GENOMIC DNA]</scope>
    <source>
        <strain evidence="5">IAEA</strain>
    </source>
</reference>
<sequence>MYRCVEVSIVADERTSLLGIKISGILGNQQASLLGQMCIKPGQAKNTYRTGCFLLCNIVHTPVISTHRLLTTLAYKLEPNASITYALEGSVAVAGHALEWLEYQFRILP</sequence>
<dbReference type="GO" id="GO:0004370">
    <property type="term" value="F:glycerol kinase activity"/>
    <property type="evidence" value="ECO:0007669"/>
    <property type="project" value="TreeGrafter"/>
</dbReference>
<dbReference type="InterPro" id="IPR043129">
    <property type="entry name" value="ATPase_NBD"/>
</dbReference>
<protein>
    <submittedName>
        <fullName evidence="4">Uncharacterized protein</fullName>
    </submittedName>
</protein>
<dbReference type="VEuPathDB" id="VectorBase:GBRI024439"/>
<dbReference type="GO" id="GO:0006641">
    <property type="term" value="P:triglyceride metabolic process"/>
    <property type="evidence" value="ECO:0007669"/>
    <property type="project" value="TreeGrafter"/>
</dbReference>
<proteinExistence type="inferred from homology"/>
<dbReference type="GO" id="GO:0005739">
    <property type="term" value="C:mitochondrion"/>
    <property type="evidence" value="ECO:0007669"/>
    <property type="project" value="TreeGrafter"/>
</dbReference>
<reference evidence="4" key="2">
    <citation type="submission" date="2020-05" db="UniProtKB">
        <authorList>
            <consortium name="EnsemblMetazoa"/>
        </authorList>
    </citation>
    <scope>IDENTIFICATION</scope>
    <source>
        <strain evidence="4">IAEA</strain>
    </source>
</reference>
<evidence type="ECO:0000256" key="3">
    <source>
        <dbReference type="ARBA" id="ARBA00022777"/>
    </source>
</evidence>
<evidence type="ECO:0000256" key="2">
    <source>
        <dbReference type="ARBA" id="ARBA00022679"/>
    </source>
</evidence>
<keyword evidence="2" id="KW-0808">Transferase</keyword>
<dbReference type="GO" id="GO:0006071">
    <property type="term" value="P:glycerol metabolic process"/>
    <property type="evidence" value="ECO:0007669"/>
    <property type="project" value="TreeGrafter"/>
</dbReference>
<dbReference type="Proteomes" id="UP000091820">
    <property type="component" value="Unassembled WGS sequence"/>
</dbReference>
<keyword evidence="5" id="KW-1185">Reference proteome</keyword>
<dbReference type="STRING" id="37001.A0A1A9WLZ9"/>
<dbReference type="GO" id="GO:0046167">
    <property type="term" value="P:glycerol-3-phosphate biosynthetic process"/>
    <property type="evidence" value="ECO:0007669"/>
    <property type="project" value="TreeGrafter"/>
</dbReference>
<comment type="similarity">
    <text evidence="1">Belongs to the FGGY kinase family.</text>
</comment>
<dbReference type="Gene3D" id="3.30.420.40">
    <property type="match status" value="1"/>
</dbReference>
<evidence type="ECO:0000256" key="1">
    <source>
        <dbReference type="ARBA" id="ARBA00009156"/>
    </source>
</evidence>
<name>A0A1A9WLZ9_9MUSC</name>
<accession>A0A1A9WLZ9</accession>
<dbReference type="PANTHER" id="PTHR10196:SF40">
    <property type="entry name" value="GLYCEROL KINASE"/>
    <property type="match status" value="1"/>
</dbReference>
<keyword evidence="3" id="KW-0418">Kinase</keyword>
<dbReference type="SUPFAM" id="SSF53067">
    <property type="entry name" value="Actin-like ATPase domain"/>
    <property type="match status" value="1"/>
</dbReference>
<dbReference type="EnsemblMetazoa" id="GBRI024439-RA">
    <property type="protein sequence ID" value="GBRI024439-PA"/>
    <property type="gene ID" value="GBRI024439"/>
</dbReference>
<evidence type="ECO:0000313" key="4">
    <source>
        <dbReference type="EnsemblMetazoa" id="GBRI024439-PA"/>
    </source>
</evidence>
<dbReference type="PANTHER" id="PTHR10196">
    <property type="entry name" value="SUGAR KINASE"/>
    <property type="match status" value="1"/>
</dbReference>
<dbReference type="AlphaFoldDB" id="A0A1A9WLZ9"/>
<evidence type="ECO:0000313" key="5">
    <source>
        <dbReference type="Proteomes" id="UP000091820"/>
    </source>
</evidence>